<name>A0ABY9E042_VITVI</name>
<accession>A0ABY9E042</accession>
<organism evidence="2 3">
    <name type="scientific">Vitis vinifera</name>
    <name type="common">Grape</name>
    <dbReference type="NCBI Taxonomy" id="29760"/>
    <lineage>
        <taxon>Eukaryota</taxon>
        <taxon>Viridiplantae</taxon>
        <taxon>Streptophyta</taxon>
        <taxon>Embryophyta</taxon>
        <taxon>Tracheophyta</taxon>
        <taxon>Spermatophyta</taxon>
        <taxon>Magnoliopsida</taxon>
        <taxon>eudicotyledons</taxon>
        <taxon>Gunneridae</taxon>
        <taxon>Pentapetalae</taxon>
        <taxon>rosids</taxon>
        <taxon>Vitales</taxon>
        <taxon>Vitaceae</taxon>
        <taxon>Viteae</taxon>
        <taxon>Vitis</taxon>
    </lineage>
</organism>
<sequence length="76" mass="8096">MRELPAETTPPVPTPKATSAAPPTTSTVPLVAPNTSESSITISASEFCALVHTFQTLTTTHSAFFQKMAEMHAHQD</sequence>
<evidence type="ECO:0008006" key="4">
    <source>
        <dbReference type="Google" id="ProtNLM"/>
    </source>
</evidence>
<dbReference type="Proteomes" id="UP001227230">
    <property type="component" value="Chromosome 19"/>
</dbReference>
<evidence type="ECO:0000256" key="1">
    <source>
        <dbReference type="SAM" id="MobiDB-lite"/>
    </source>
</evidence>
<evidence type="ECO:0000313" key="3">
    <source>
        <dbReference type="Proteomes" id="UP001227230"/>
    </source>
</evidence>
<feature type="region of interest" description="Disordered" evidence="1">
    <location>
        <begin position="1"/>
        <end position="32"/>
    </location>
</feature>
<evidence type="ECO:0000313" key="2">
    <source>
        <dbReference type="EMBL" id="WKA13117.1"/>
    </source>
</evidence>
<protein>
    <recommendedName>
        <fullName evidence="4">VQ domain-containing protein</fullName>
    </recommendedName>
</protein>
<proteinExistence type="predicted"/>
<dbReference type="EMBL" id="CP126666">
    <property type="protein sequence ID" value="WKA13117.1"/>
    <property type="molecule type" value="Genomic_DNA"/>
</dbReference>
<keyword evidence="3" id="KW-1185">Reference proteome</keyword>
<reference evidence="2 3" key="1">
    <citation type="journal article" date="2023" name="Hortic Res">
        <title>The complete reference genome for grapevine (Vitis vinifera L.) genetics and breeding.</title>
        <authorList>
            <person name="Shi X."/>
            <person name="Cao S."/>
            <person name="Wang X."/>
            <person name="Huang S."/>
            <person name="Wang Y."/>
            <person name="Liu Z."/>
            <person name="Liu W."/>
            <person name="Leng X."/>
            <person name="Peng Y."/>
            <person name="Wang N."/>
            <person name="Wang Y."/>
            <person name="Ma Z."/>
            <person name="Xu X."/>
            <person name="Zhang F."/>
            <person name="Xue H."/>
            <person name="Zhong H."/>
            <person name="Wang Y."/>
            <person name="Zhang K."/>
            <person name="Velt A."/>
            <person name="Avia K."/>
            <person name="Holtgrawe D."/>
            <person name="Grimplet J."/>
            <person name="Matus J.T."/>
            <person name="Ware D."/>
            <person name="Wu X."/>
            <person name="Wang H."/>
            <person name="Liu C."/>
            <person name="Fang Y."/>
            <person name="Rustenholz C."/>
            <person name="Cheng Z."/>
            <person name="Xiao H."/>
            <person name="Zhou Y."/>
        </authorList>
    </citation>
    <scope>NUCLEOTIDE SEQUENCE [LARGE SCALE GENOMIC DNA]</scope>
    <source>
        <strain evidence="3">cv. Pinot noir / PN40024</strain>
        <tissue evidence="2">Leaf</tissue>
    </source>
</reference>
<feature type="compositionally biased region" description="Low complexity" evidence="1">
    <location>
        <begin position="15"/>
        <end position="32"/>
    </location>
</feature>
<gene>
    <name evidence="2" type="ORF">VitviT2T_030449</name>
</gene>